<keyword evidence="2" id="KW-0963">Cytoplasm</keyword>
<organism evidence="13 14">
    <name type="scientific">Catenaria anguillulae PL171</name>
    <dbReference type="NCBI Taxonomy" id="765915"/>
    <lineage>
        <taxon>Eukaryota</taxon>
        <taxon>Fungi</taxon>
        <taxon>Fungi incertae sedis</taxon>
        <taxon>Blastocladiomycota</taxon>
        <taxon>Blastocladiomycetes</taxon>
        <taxon>Blastocladiales</taxon>
        <taxon>Catenariaceae</taxon>
        <taxon>Catenaria</taxon>
    </lineage>
</organism>
<feature type="domain" description="CTLH" evidence="11">
    <location>
        <begin position="143"/>
        <end position="200"/>
    </location>
</feature>
<evidence type="ECO:0000256" key="1">
    <source>
        <dbReference type="ARBA" id="ARBA00004496"/>
    </source>
</evidence>
<keyword evidence="5" id="KW-0862">Zinc</keyword>
<evidence type="ECO:0000256" key="7">
    <source>
        <dbReference type="ARBA" id="ARBA00075398"/>
    </source>
</evidence>
<evidence type="ECO:0000256" key="6">
    <source>
        <dbReference type="ARBA" id="ARBA00061136"/>
    </source>
</evidence>
<keyword evidence="3" id="KW-0479">Metal-binding</keyword>
<gene>
    <name evidence="13" type="ORF">BCR44DRAFT_1424022</name>
</gene>
<dbReference type="Pfam" id="PF13445">
    <property type="entry name" value="zf-RING_UBOX"/>
    <property type="match status" value="1"/>
</dbReference>
<proteinExistence type="inferred from homology"/>
<dbReference type="GO" id="GO:0005634">
    <property type="term" value="C:nucleus"/>
    <property type="evidence" value="ECO:0007669"/>
    <property type="project" value="TreeGrafter"/>
</dbReference>
<dbReference type="GO" id="GO:0008270">
    <property type="term" value="F:zinc ion binding"/>
    <property type="evidence" value="ECO:0007669"/>
    <property type="project" value="UniProtKB-KW"/>
</dbReference>
<comment type="caution">
    <text evidence="13">The sequence shown here is derived from an EMBL/GenBank/DDBJ whole genome shotgun (WGS) entry which is preliminary data.</text>
</comment>
<evidence type="ECO:0000256" key="9">
    <source>
        <dbReference type="PROSITE-ProRule" id="PRU01215"/>
    </source>
</evidence>
<feature type="region of interest" description="Disordered" evidence="10">
    <location>
        <begin position="222"/>
        <end position="244"/>
    </location>
</feature>
<evidence type="ECO:0000256" key="3">
    <source>
        <dbReference type="ARBA" id="ARBA00022723"/>
    </source>
</evidence>
<dbReference type="SUPFAM" id="SSF57850">
    <property type="entry name" value="RING/U-box"/>
    <property type="match status" value="1"/>
</dbReference>
<dbReference type="AlphaFoldDB" id="A0A1Y2I4K8"/>
<dbReference type="PANTHER" id="PTHR12170:SF3">
    <property type="entry name" value="GH10162P"/>
    <property type="match status" value="1"/>
</dbReference>
<dbReference type="InterPro" id="IPR006594">
    <property type="entry name" value="LisH"/>
</dbReference>
<dbReference type="InterPro" id="IPR045098">
    <property type="entry name" value="Fyv10_fam"/>
</dbReference>
<dbReference type="Proteomes" id="UP000193411">
    <property type="component" value="Unassembled WGS sequence"/>
</dbReference>
<dbReference type="PANTHER" id="PTHR12170">
    <property type="entry name" value="MACROPHAGE ERYTHROBLAST ATTACHER-RELATED"/>
    <property type="match status" value="1"/>
</dbReference>
<keyword evidence="14" id="KW-1185">Reference proteome</keyword>
<dbReference type="EMBL" id="MCFL01000002">
    <property type="protein sequence ID" value="ORZ40911.1"/>
    <property type="molecule type" value="Genomic_DNA"/>
</dbReference>
<dbReference type="SMART" id="SM00667">
    <property type="entry name" value="LisH"/>
    <property type="match status" value="1"/>
</dbReference>
<dbReference type="GO" id="GO:0043161">
    <property type="term" value="P:proteasome-mediated ubiquitin-dependent protein catabolic process"/>
    <property type="evidence" value="ECO:0007669"/>
    <property type="project" value="InterPro"/>
</dbReference>
<name>A0A1Y2I4K8_9FUNG</name>
<dbReference type="SMART" id="SM00668">
    <property type="entry name" value="CTLH"/>
    <property type="match status" value="1"/>
</dbReference>
<dbReference type="OrthoDB" id="1933281at2759"/>
<dbReference type="InterPro" id="IPR024964">
    <property type="entry name" value="CTLH/CRA"/>
</dbReference>
<dbReference type="PROSITE" id="PS50897">
    <property type="entry name" value="CTLH"/>
    <property type="match status" value="1"/>
</dbReference>
<comment type="subcellular location">
    <subcellularLocation>
        <location evidence="1">Cytoplasm</location>
    </subcellularLocation>
</comment>
<reference evidence="13 14" key="1">
    <citation type="submission" date="2016-07" db="EMBL/GenBank/DDBJ databases">
        <title>Pervasive Adenine N6-methylation of Active Genes in Fungi.</title>
        <authorList>
            <consortium name="DOE Joint Genome Institute"/>
            <person name="Mondo S.J."/>
            <person name="Dannebaum R.O."/>
            <person name="Kuo R.C."/>
            <person name="Labutti K."/>
            <person name="Haridas S."/>
            <person name="Kuo A."/>
            <person name="Salamov A."/>
            <person name="Ahrendt S.R."/>
            <person name="Lipzen A."/>
            <person name="Sullivan W."/>
            <person name="Andreopoulos W.B."/>
            <person name="Clum A."/>
            <person name="Lindquist E."/>
            <person name="Daum C."/>
            <person name="Ramamoorthy G.K."/>
            <person name="Gryganskyi A."/>
            <person name="Culley D."/>
            <person name="Magnuson J.K."/>
            <person name="James T.Y."/>
            <person name="O'Malley M.A."/>
            <person name="Stajich J.E."/>
            <person name="Spatafora J.W."/>
            <person name="Visel A."/>
            <person name="Grigoriev I.V."/>
        </authorList>
    </citation>
    <scope>NUCLEOTIDE SEQUENCE [LARGE SCALE GENOMIC DNA]</scope>
    <source>
        <strain evidence="13 14">PL171</strain>
    </source>
</reference>
<evidence type="ECO:0000256" key="4">
    <source>
        <dbReference type="ARBA" id="ARBA00022771"/>
    </source>
</evidence>
<feature type="domain" description="RING-Gid-type" evidence="12">
    <location>
        <begin position="337"/>
        <end position="380"/>
    </location>
</feature>
<evidence type="ECO:0000256" key="8">
    <source>
        <dbReference type="ARBA" id="ARBA00080744"/>
    </source>
</evidence>
<dbReference type="PROSITE" id="PS50896">
    <property type="entry name" value="LISH"/>
    <property type="match status" value="1"/>
</dbReference>
<dbReference type="CDD" id="cd16652">
    <property type="entry name" value="dRING_Rmd5p-like"/>
    <property type="match status" value="1"/>
</dbReference>
<feature type="zinc finger region" description="RING-Gid-type" evidence="9">
    <location>
        <begin position="337"/>
        <end position="380"/>
    </location>
</feature>
<evidence type="ECO:0000256" key="10">
    <source>
        <dbReference type="SAM" id="MobiDB-lite"/>
    </source>
</evidence>
<protein>
    <recommendedName>
        <fullName evidence="8">GID complex catalytic subunit 2</fullName>
    </recommendedName>
    <alternativeName>
        <fullName evidence="7">Glucose-induced degradation protein 2</fullName>
    </alternativeName>
</protein>
<evidence type="ECO:0000259" key="12">
    <source>
        <dbReference type="PROSITE" id="PS51867"/>
    </source>
</evidence>
<accession>A0A1Y2I4K8</accession>
<evidence type="ECO:0000256" key="2">
    <source>
        <dbReference type="ARBA" id="ARBA00022490"/>
    </source>
</evidence>
<dbReference type="STRING" id="765915.A0A1Y2I4K8"/>
<dbReference type="InterPro" id="IPR027370">
    <property type="entry name" value="Znf-RING_euk"/>
</dbReference>
<dbReference type="InterPro" id="IPR044063">
    <property type="entry name" value="ZF_RING_GID"/>
</dbReference>
<dbReference type="GO" id="GO:0005737">
    <property type="term" value="C:cytoplasm"/>
    <property type="evidence" value="ECO:0007669"/>
    <property type="project" value="UniProtKB-SubCell"/>
</dbReference>
<dbReference type="InterPro" id="IPR006595">
    <property type="entry name" value="CTLH_C"/>
</dbReference>
<evidence type="ECO:0000256" key="5">
    <source>
        <dbReference type="ARBA" id="ARBA00022833"/>
    </source>
</evidence>
<dbReference type="GO" id="GO:0034657">
    <property type="term" value="C:GID complex"/>
    <property type="evidence" value="ECO:0007669"/>
    <property type="project" value="TreeGrafter"/>
</dbReference>
<comment type="similarity">
    <text evidence="6">Belongs to the RMD5/GID2 family.</text>
</comment>
<evidence type="ECO:0000313" key="13">
    <source>
        <dbReference type="EMBL" id="ORZ40911.1"/>
    </source>
</evidence>
<dbReference type="Pfam" id="PF10607">
    <property type="entry name" value="CTLH"/>
    <property type="match status" value="1"/>
</dbReference>
<dbReference type="Gene3D" id="3.30.40.10">
    <property type="entry name" value="Zinc/RING finger domain, C3HC4 (zinc finger)"/>
    <property type="match status" value="1"/>
</dbReference>
<sequence length="394" mass="44350">MDAISPEFDKFAERHAKYLGDSAADTDSLLDLLASARSTLASTPAEDRKKHLVLLAAQVKSATARIIDDTKDVANALSKCGKAIDTKFASSAENEWQQDSFVGKQHILHRLIGEHFVREGHGALARKFQEEAGLDSLDTSDEHFQRLHHLIVALRNRNLAPCIEWAQEHRFDLNRIDSDLEFQLHKLTFLQHLQQSDRTLPPSKDPHIISAVAYAREHFGDFPERAKGNSNPTTSRRRRLVPPTANSLDPHNYSRFASATQWTDVERQFARDFCSLLGLSPDSPLFTTIMVGTTALPVLSRLFSKMKMTNADWTAMYELPVEVPLLPRHHFHSIFACPVTREQGTEQNPPMMLPCGHTISNESLKKLSRNLTARFKCPYCPCDAVASQALRVHL</sequence>
<dbReference type="FunFam" id="3.30.40.10:FF:000143">
    <property type="entry name" value="Regulator of gluconeogenesis Rmd5"/>
    <property type="match status" value="1"/>
</dbReference>
<keyword evidence="4 9" id="KW-0863">Zinc-finger</keyword>
<evidence type="ECO:0000259" key="11">
    <source>
        <dbReference type="PROSITE" id="PS50897"/>
    </source>
</evidence>
<dbReference type="InterPro" id="IPR013083">
    <property type="entry name" value="Znf_RING/FYVE/PHD"/>
</dbReference>
<dbReference type="PROSITE" id="PS51867">
    <property type="entry name" value="ZF_RING_GID"/>
    <property type="match status" value="1"/>
</dbReference>
<dbReference type="InterPro" id="IPR037683">
    <property type="entry name" value="Rmd5_dRing"/>
</dbReference>
<evidence type="ECO:0000313" key="14">
    <source>
        <dbReference type="Proteomes" id="UP000193411"/>
    </source>
</evidence>
<dbReference type="GO" id="GO:0061630">
    <property type="term" value="F:ubiquitin protein ligase activity"/>
    <property type="evidence" value="ECO:0007669"/>
    <property type="project" value="InterPro"/>
</dbReference>